<name>A0A0L0BL80_LUCCU</name>
<feature type="binding site" evidence="6">
    <location>
        <position position="1205"/>
    </location>
    <ligand>
        <name>Zn(2+)</name>
        <dbReference type="ChEBI" id="CHEBI:29105"/>
    </ligand>
</feature>
<feature type="region of interest" description="Disordered" evidence="7">
    <location>
        <begin position="1276"/>
        <end position="1298"/>
    </location>
</feature>
<feature type="domain" description="C2H2-type" evidence="8">
    <location>
        <begin position="972"/>
        <end position="999"/>
    </location>
</feature>
<feature type="domain" description="C2H2-type" evidence="8">
    <location>
        <begin position="1832"/>
        <end position="1855"/>
    </location>
</feature>
<dbReference type="GO" id="GO:0005634">
    <property type="term" value="C:nucleus"/>
    <property type="evidence" value="ECO:0007669"/>
    <property type="project" value="InterPro"/>
</dbReference>
<feature type="binding site" evidence="6">
    <location>
        <position position="1568"/>
    </location>
    <ligand>
        <name>Zn(2+)</name>
        <dbReference type="ChEBI" id="CHEBI:29105"/>
    </ligand>
</feature>
<feature type="region of interest" description="Disordered" evidence="7">
    <location>
        <begin position="873"/>
        <end position="932"/>
    </location>
</feature>
<dbReference type="SUPFAM" id="SSF57667">
    <property type="entry name" value="beta-beta-alpha zinc fingers"/>
    <property type="match status" value="12"/>
</dbReference>
<dbReference type="PROSITE" id="PS51915">
    <property type="entry name" value="ZAD"/>
    <property type="match status" value="2"/>
</dbReference>
<evidence type="ECO:0000259" key="9">
    <source>
        <dbReference type="PROSITE" id="PS51915"/>
    </source>
</evidence>
<feature type="binding site" evidence="6">
    <location>
        <position position="1158"/>
    </location>
    <ligand>
        <name>Zn(2+)</name>
        <dbReference type="ChEBI" id="CHEBI:29105"/>
    </ligand>
</feature>
<evidence type="ECO:0000256" key="6">
    <source>
        <dbReference type="PROSITE-ProRule" id="PRU01263"/>
    </source>
</evidence>
<keyword evidence="4 6" id="KW-0862">Zinc</keyword>
<evidence type="ECO:0000256" key="4">
    <source>
        <dbReference type="ARBA" id="ARBA00022833"/>
    </source>
</evidence>
<feature type="binding site" evidence="6">
    <location>
        <position position="1208"/>
    </location>
    <ligand>
        <name>Zn(2+)</name>
        <dbReference type="ChEBI" id="CHEBI:29105"/>
    </ligand>
</feature>
<dbReference type="Gene3D" id="3.30.160.60">
    <property type="entry name" value="Classic Zinc Finger"/>
    <property type="match status" value="14"/>
</dbReference>
<feature type="compositionally biased region" description="Low complexity" evidence="7">
    <location>
        <begin position="1285"/>
        <end position="1298"/>
    </location>
</feature>
<feature type="domain" description="C2H2-type" evidence="8">
    <location>
        <begin position="1002"/>
        <end position="1029"/>
    </location>
</feature>
<dbReference type="PANTHER" id="PTHR24379:SF121">
    <property type="entry name" value="C2H2-TYPE DOMAIN-CONTAINING PROTEIN"/>
    <property type="match status" value="1"/>
</dbReference>
<dbReference type="InterPro" id="IPR036236">
    <property type="entry name" value="Znf_C2H2_sf"/>
</dbReference>
<dbReference type="PROSITE" id="PS00028">
    <property type="entry name" value="ZINC_FINGER_C2H2_1"/>
    <property type="match status" value="22"/>
</dbReference>
<feature type="domain" description="C2H2-type" evidence="8">
    <location>
        <begin position="1897"/>
        <end position="1920"/>
    </location>
</feature>
<dbReference type="PANTHER" id="PTHR24379">
    <property type="entry name" value="KRAB AND ZINC FINGER DOMAIN-CONTAINING"/>
    <property type="match status" value="1"/>
</dbReference>
<feature type="binding site" evidence="6">
    <location>
        <position position="1565"/>
    </location>
    <ligand>
        <name>Zn(2+)</name>
        <dbReference type="ChEBI" id="CHEBI:29105"/>
    </ligand>
</feature>
<dbReference type="InterPro" id="IPR013087">
    <property type="entry name" value="Znf_C2H2_type"/>
</dbReference>
<feature type="binding site" evidence="6">
    <location>
        <position position="1615"/>
    </location>
    <ligand>
        <name>Zn(2+)</name>
        <dbReference type="ChEBI" id="CHEBI:29105"/>
    </ligand>
</feature>
<feature type="region of interest" description="Disordered" evidence="7">
    <location>
        <begin position="554"/>
        <end position="582"/>
    </location>
</feature>
<dbReference type="OrthoDB" id="7773830at2759"/>
<keyword evidence="11" id="KW-1185">Reference proteome</keyword>
<keyword evidence="3 5" id="KW-0863">Zinc-finger</keyword>
<dbReference type="SMART" id="SM00868">
    <property type="entry name" value="zf-AD"/>
    <property type="match status" value="5"/>
</dbReference>
<feature type="domain" description="C2H2-type" evidence="8">
    <location>
        <begin position="631"/>
        <end position="658"/>
    </location>
</feature>
<dbReference type="SMART" id="SM00355">
    <property type="entry name" value="ZnF_C2H2"/>
    <property type="match status" value="27"/>
</dbReference>
<feature type="compositionally biased region" description="Low complexity" evidence="7">
    <location>
        <begin position="920"/>
        <end position="932"/>
    </location>
</feature>
<feature type="domain" description="C2H2-type" evidence="8">
    <location>
        <begin position="1805"/>
        <end position="1832"/>
    </location>
</feature>
<dbReference type="InterPro" id="IPR012934">
    <property type="entry name" value="Znf_AD"/>
</dbReference>
<dbReference type="Pfam" id="PF00096">
    <property type="entry name" value="zf-C2H2"/>
    <property type="match status" value="8"/>
</dbReference>
<proteinExistence type="predicted"/>
<feature type="domain" description="C2H2-type" evidence="8">
    <location>
        <begin position="1775"/>
        <end position="1802"/>
    </location>
</feature>
<gene>
    <name evidence="10" type="ORF">FF38_11254</name>
</gene>
<feature type="binding site" evidence="6">
    <location>
        <position position="1612"/>
    </location>
    <ligand>
        <name>Zn(2+)</name>
        <dbReference type="ChEBI" id="CHEBI:29105"/>
    </ligand>
</feature>
<feature type="domain" description="C2H2-type" evidence="8">
    <location>
        <begin position="942"/>
        <end position="969"/>
    </location>
</feature>
<dbReference type="PROSITE" id="PS50157">
    <property type="entry name" value="ZINC_FINGER_C2H2_2"/>
    <property type="match status" value="21"/>
</dbReference>
<dbReference type="FunFam" id="3.30.160.60:FF:000446">
    <property type="entry name" value="Zinc finger protein"/>
    <property type="match status" value="1"/>
</dbReference>
<feature type="domain" description="C2H2-type" evidence="8">
    <location>
        <begin position="1029"/>
        <end position="1052"/>
    </location>
</feature>
<feature type="domain" description="ZAD" evidence="9">
    <location>
        <begin position="1156"/>
        <end position="1232"/>
    </location>
</feature>
<feature type="domain" description="C2H2-type" evidence="8">
    <location>
        <begin position="661"/>
        <end position="688"/>
    </location>
</feature>
<dbReference type="FunFam" id="3.30.160.60:FF:000100">
    <property type="entry name" value="Zinc finger 45-like"/>
    <property type="match status" value="1"/>
</dbReference>
<feature type="domain" description="C2H2-type" evidence="8">
    <location>
        <begin position="334"/>
        <end position="357"/>
    </location>
</feature>
<dbReference type="Pfam" id="PF07776">
    <property type="entry name" value="zf-AD"/>
    <property type="match status" value="1"/>
</dbReference>
<evidence type="ECO:0000256" key="5">
    <source>
        <dbReference type="PROSITE-ProRule" id="PRU00042"/>
    </source>
</evidence>
<evidence type="ECO:0000256" key="2">
    <source>
        <dbReference type="ARBA" id="ARBA00022737"/>
    </source>
</evidence>
<feature type="binding site" evidence="6">
    <location>
        <position position="1161"/>
    </location>
    <ligand>
        <name>Zn(2+)</name>
        <dbReference type="ChEBI" id="CHEBI:29105"/>
    </ligand>
</feature>
<accession>A0A0L0BL80</accession>
<protein>
    <recommendedName>
        <fullName evidence="12">Zinc finger protein Xfin</fullName>
    </recommendedName>
</protein>
<keyword evidence="2" id="KW-0677">Repeat</keyword>
<feature type="domain" description="C2H2-type" evidence="8">
    <location>
        <begin position="601"/>
        <end position="628"/>
    </location>
</feature>
<evidence type="ECO:0000256" key="1">
    <source>
        <dbReference type="ARBA" id="ARBA00022723"/>
    </source>
</evidence>
<evidence type="ECO:0000313" key="10">
    <source>
        <dbReference type="EMBL" id="KNC20821.1"/>
    </source>
</evidence>
<dbReference type="Proteomes" id="UP000037069">
    <property type="component" value="Unassembled WGS sequence"/>
</dbReference>
<feature type="domain" description="C2H2-type" evidence="8">
    <location>
        <begin position="277"/>
        <end position="304"/>
    </location>
</feature>
<feature type="domain" description="C2H2-type" evidence="8">
    <location>
        <begin position="1439"/>
        <end position="1462"/>
    </location>
</feature>
<evidence type="ECO:0008006" key="12">
    <source>
        <dbReference type="Google" id="ProtNLM"/>
    </source>
</evidence>
<comment type="caution">
    <text evidence="10">The sequence shown here is derived from an EMBL/GenBank/DDBJ whole genome shotgun (WGS) entry which is preliminary data.</text>
</comment>
<dbReference type="GO" id="GO:0008270">
    <property type="term" value="F:zinc ion binding"/>
    <property type="evidence" value="ECO:0007669"/>
    <property type="project" value="UniProtKB-UniRule"/>
</dbReference>
<feature type="domain" description="C2H2-type" evidence="8">
    <location>
        <begin position="247"/>
        <end position="274"/>
    </location>
</feature>
<feature type="domain" description="C2H2-type" evidence="8">
    <location>
        <begin position="1352"/>
        <end position="1379"/>
    </location>
</feature>
<sequence>MNSSEFKDTVCRICLDENIALDWNNTLTEHGDITYKDCYYKYTQLECIETDPFSCMLCQKCSNGLKYIHNLILKALDSYNFLLDVNSIHNEVDIYSQDDPVFIEDITNIAEKDVNCDSTNFETVLVEKIDTESVDYFHSEHSDDNDMIYNYSTVEIQRSFDTENNEECDIDLALKTEYSECEEPLSTQGACAITKGKNNTSGNQCKSKTVKKCQKSPRKGRFKKVTSETDAFDDQNLKMKNKYDTPSMCSICSKILNNKYTLQKHERTHAVNRERKVSCPECGVKFFDKNYLKSHMRIHNENRIKRHKCEFCGKAFFEKGGLNVHRRIHLGQMIPCTLCSKEFFRKVDLEIHMNSHSAVSINSNGKKRSRYWVRCKYCDKNILSTSFKSHTAAHLNEPLMKCTICDKEFFRRDWICLDENVVLNWNNMLFDYYGITYKECYYKYTQLDCNDPDIFPSMLCQNCLNGLQNIHTLILRAIESHKYFEETHLINLEIEEDQCQDVIDIKCNPTEFETVLMDEQIIDETNEQHKNFEKSVKDKIKSVDLDSTDDESIAAVDNNEKRISPDENKDKPKDRKTSKFKNNCKSIKNKKDRIKQKDQKIICSVCSREFANKCIAKKHEVTHAKNRERKETCEICGLKLYTRNSLLQHLEIHDKNREKTQKCEYCPKAFYRKGELNIHRRIHLGQMSKYFVRCKDCGKNILSTSYKSHKAAHLKTPLVKCSLCNNEYYSRSRNIMEPSKFNQNICRICLEDNVTVNWNEEIEISCGFSYKDCYYKYTKIPEDDTYPLPINLCAKCCSGLKNAHLLFEKAYESYKNLCDDLFAIELESDLVNGETMKFKIKFIDDRDFSDRIEQDTLTNDATITNVEEELLDHTSDYDNEQNDSTENNIHNSITREIKMSEDETIENLPKDKMTSGQEFSKSSYSNLSASSSASKKRKQKKYLCAYCSLVVNDRSSLKVHESTHSENRKRSETCPQCGLKFYTKMALRNHMDIHAQNREKKFKCEFCVKAFFNRGALNVHRRIHLGQMIPCKLCPKEFYRQIDLDKHLAKHSTAPLHKKAEKSKYTVQCQYCNETVATAKWKTHKAIHLNQPPVKCKVCDKEFFSRDRVVRHLRKVHGKTIEEYDEFIEYLDSNIRMSHLMIQQQEIVDEMNLSNKGCRICLKGKVLLNWNEEIDDISGMTYRDCYYKYTELQSIDSDPLPPNLCRTCCRGLKNAYLLFQKAIESFNILHNTLKTPELKPISCVKEEISMEFEHKILGDYNLDNLINEDTIKDKNLEEEEEEESNSINYDSNNEISSQNEEEIAPVDFIDIKNYESSAEDLLEERTNADSNTESAVDSTSKKAVKRKKQKLYMCAYCSLKVEHKNILIRHEAIHNKNRQRTETCPHCKLKFYNKLGLNNHIKIHDVNREKRFKCEFCDKAFFNRGGLNVHRRIHLGQMVACKLCPKEFYRQIDLDRHLLGHSAGPLQTKVSKVKYEVQCQYCDKSVNSAKWKQHKAAHLGQPQVKCKICEKTFFAKKNCTKHLKQVHQKTRDEYEQFIHYYVVYTQRMSHLMIQQQEKVQLENICRICLEDNGTQNWNEEIEILCGFSYKDCYYKYTELQADDSDHLPTNLCATCSSGLKNAHLLFEKAFESYKILNEMIFTIKEECDVSIGSKETTMKFEINVIDDYDTTSNDTTYTDIDEELMNATNDNDNEQDVSTEYSINNSIFKEITMSEGETIENQSEQEYSESSASLNTVKKKKLQKYLCAYCSLEVKELASLKLHESTHCENRKRTEACPQCGLKFYTKNSLRTHMDIHAKNREKKFKCEFCIKAFFNRGALNVHRRIHLGQMIACKLCSKEFCRQVDLDKHLAKHSTAPLHKKAEKSKYTVQCQYCNESVATTKWKTHKAIHLNQPPVKCKVCNKDFFARSRVVEHLRRVHGKTIEEYDELIEYLNPNIRMSHLMIRQQETVVPILE</sequence>
<reference evidence="10 11" key="1">
    <citation type="journal article" date="2015" name="Nat. Commun.">
        <title>Lucilia cuprina genome unlocks parasitic fly biology to underpin future interventions.</title>
        <authorList>
            <person name="Anstead C.A."/>
            <person name="Korhonen P.K."/>
            <person name="Young N.D."/>
            <person name="Hall R.S."/>
            <person name="Jex A.R."/>
            <person name="Murali S.C."/>
            <person name="Hughes D.S."/>
            <person name="Lee S.F."/>
            <person name="Perry T."/>
            <person name="Stroehlein A.J."/>
            <person name="Ansell B.R."/>
            <person name="Breugelmans B."/>
            <person name="Hofmann A."/>
            <person name="Qu J."/>
            <person name="Dugan S."/>
            <person name="Lee S.L."/>
            <person name="Chao H."/>
            <person name="Dinh H."/>
            <person name="Han Y."/>
            <person name="Doddapaneni H.V."/>
            <person name="Worley K.C."/>
            <person name="Muzny D.M."/>
            <person name="Ioannidis P."/>
            <person name="Waterhouse R.M."/>
            <person name="Zdobnov E.M."/>
            <person name="James P.J."/>
            <person name="Bagnall N.H."/>
            <person name="Kotze A.C."/>
            <person name="Gibbs R.A."/>
            <person name="Richards S."/>
            <person name="Batterham P."/>
            <person name="Gasser R.B."/>
        </authorList>
    </citation>
    <scope>NUCLEOTIDE SEQUENCE [LARGE SCALE GENOMIC DNA]</scope>
    <source>
        <strain evidence="10 11">LS</strain>
        <tissue evidence="10">Full body</tissue>
    </source>
</reference>
<dbReference type="SUPFAM" id="SSF57716">
    <property type="entry name" value="Glucocorticoid receptor-like (DNA-binding domain)"/>
    <property type="match status" value="2"/>
</dbReference>
<keyword evidence="1 6" id="KW-0479">Metal-binding</keyword>
<evidence type="ECO:0000256" key="3">
    <source>
        <dbReference type="ARBA" id="ARBA00022771"/>
    </source>
</evidence>
<organism evidence="10 11">
    <name type="scientific">Lucilia cuprina</name>
    <name type="common">Green bottle fly</name>
    <name type="synonym">Australian sheep blowfly</name>
    <dbReference type="NCBI Taxonomy" id="7375"/>
    <lineage>
        <taxon>Eukaryota</taxon>
        <taxon>Metazoa</taxon>
        <taxon>Ecdysozoa</taxon>
        <taxon>Arthropoda</taxon>
        <taxon>Hexapoda</taxon>
        <taxon>Insecta</taxon>
        <taxon>Pterygota</taxon>
        <taxon>Neoptera</taxon>
        <taxon>Endopterygota</taxon>
        <taxon>Diptera</taxon>
        <taxon>Brachycera</taxon>
        <taxon>Muscomorpha</taxon>
        <taxon>Oestroidea</taxon>
        <taxon>Calliphoridae</taxon>
        <taxon>Luciliinae</taxon>
        <taxon>Lucilia</taxon>
    </lineage>
</organism>
<feature type="domain" description="C2H2-type" evidence="8">
    <location>
        <begin position="1412"/>
        <end position="1439"/>
    </location>
</feature>
<evidence type="ECO:0000313" key="11">
    <source>
        <dbReference type="Proteomes" id="UP000037069"/>
    </source>
</evidence>
<evidence type="ECO:0000259" key="8">
    <source>
        <dbReference type="PROSITE" id="PS50157"/>
    </source>
</evidence>
<feature type="domain" description="C2H2-type" evidence="8">
    <location>
        <begin position="1504"/>
        <end position="1532"/>
    </location>
</feature>
<feature type="domain" description="ZAD" evidence="9">
    <location>
        <begin position="1563"/>
        <end position="1639"/>
    </location>
</feature>
<feature type="compositionally biased region" description="Basic and acidic residues" evidence="7">
    <location>
        <begin position="558"/>
        <end position="577"/>
    </location>
</feature>
<dbReference type="EMBL" id="JRES01001701">
    <property type="protein sequence ID" value="KNC20821.1"/>
    <property type="molecule type" value="Genomic_DNA"/>
</dbReference>
<feature type="domain" description="C2H2-type" evidence="8">
    <location>
        <begin position="307"/>
        <end position="334"/>
    </location>
</feature>
<feature type="domain" description="C2H2-type" evidence="8">
    <location>
        <begin position="1382"/>
        <end position="1409"/>
    </location>
</feature>
<feature type="domain" description="C2H2-type" evidence="8">
    <location>
        <begin position="1094"/>
        <end position="1117"/>
    </location>
</feature>
<evidence type="ECO:0000256" key="7">
    <source>
        <dbReference type="SAM" id="MobiDB-lite"/>
    </source>
</evidence>